<dbReference type="AlphaFoldDB" id="A0A6A6GEB1"/>
<proteinExistence type="predicted"/>
<accession>A0A6A6GEB1</accession>
<keyword evidence="4" id="KW-1185">Reference proteome</keyword>
<dbReference type="Gene3D" id="3.90.70.80">
    <property type="match status" value="1"/>
</dbReference>
<dbReference type="GO" id="GO:0004843">
    <property type="term" value="F:cysteine-type deubiquitinase activity"/>
    <property type="evidence" value="ECO:0007669"/>
    <property type="project" value="TreeGrafter"/>
</dbReference>
<feature type="compositionally biased region" description="Basic and acidic residues" evidence="1">
    <location>
        <begin position="1"/>
        <end position="16"/>
    </location>
</feature>
<name>A0A6A6GEB1_9PEZI</name>
<evidence type="ECO:0000313" key="3">
    <source>
        <dbReference type="EMBL" id="KAF2223988.1"/>
    </source>
</evidence>
<feature type="region of interest" description="Disordered" evidence="1">
    <location>
        <begin position="1"/>
        <end position="118"/>
    </location>
</feature>
<gene>
    <name evidence="3" type="ORF">BDZ85DRAFT_195678</name>
</gene>
<protein>
    <submittedName>
        <fullName evidence="3">OTU domain-containing protein 6B</fullName>
    </submittedName>
</protein>
<dbReference type="GO" id="GO:0016579">
    <property type="term" value="P:protein deubiquitination"/>
    <property type="evidence" value="ECO:0007669"/>
    <property type="project" value="TreeGrafter"/>
</dbReference>
<dbReference type="InterPro" id="IPR038765">
    <property type="entry name" value="Papain-like_cys_pep_sf"/>
</dbReference>
<dbReference type="Proteomes" id="UP000799538">
    <property type="component" value="Unassembled WGS sequence"/>
</dbReference>
<dbReference type="CDD" id="cd22762">
    <property type="entry name" value="OTU_fungi_OTU2-like"/>
    <property type="match status" value="1"/>
</dbReference>
<dbReference type="PROSITE" id="PS50802">
    <property type="entry name" value="OTU"/>
    <property type="match status" value="1"/>
</dbReference>
<feature type="compositionally biased region" description="Basic and acidic residues" evidence="1">
    <location>
        <begin position="33"/>
        <end position="52"/>
    </location>
</feature>
<dbReference type="InterPro" id="IPR050704">
    <property type="entry name" value="Peptidase_C85-like"/>
</dbReference>
<dbReference type="Pfam" id="PF02338">
    <property type="entry name" value="OTU"/>
    <property type="match status" value="1"/>
</dbReference>
<reference evidence="4" key="1">
    <citation type="journal article" date="2020" name="Stud. Mycol.">
        <title>101 Dothideomycetes genomes: A test case for predicting lifestyles and emergence of pathogens.</title>
        <authorList>
            <person name="Haridas S."/>
            <person name="Albert R."/>
            <person name="Binder M."/>
            <person name="Bloem J."/>
            <person name="LaButti K."/>
            <person name="Salamov A."/>
            <person name="Andreopoulos B."/>
            <person name="Baker S."/>
            <person name="Barry K."/>
            <person name="Bills G."/>
            <person name="Bluhm B."/>
            <person name="Cannon C."/>
            <person name="Castanera R."/>
            <person name="Culley D."/>
            <person name="Daum C."/>
            <person name="Ezra D."/>
            <person name="Gonzalez J."/>
            <person name="Henrissat B."/>
            <person name="Kuo A."/>
            <person name="Liang C."/>
            <person name="Lipzen A."/>
            <person name="Lutzoni F."/>
            <person name="Magnuson J."/>
            <person name="Mondo S."/>
            <person name="Nolan M."/>
            <person name="Ohm R."/>
            <person name="Pangilinan J."/>
            <person name="Park H.-J."/>
            <person name="Ramirez L."/>
            <person name="Alfaro M."/>
            <person name="Sun H."/>
            <person name="Tritt A."/>
            <person name="Yoshinaga Y."/>
            <person name="Zwiers L.-H."/>
            <person name="Turgeon B."/>
            <person name="Goodwin S."/>
            <person name="Spatafora J."/>
            <person name="Crous P."/>
            <person name="Grigoriev I."/>
        </authorList>
    </citation>
    <scope>NUCLEOTIDE SEQUENCE [LARGE SCALE GENOMIC DNA]</scope>
    <source>
        <strain evidence="4">CECT 20119</strain>
    </source>
</reference>
<feature type="domain" description="OTU" evidence="2">
    <location>
        <begin position="164"/>
        <end position="306"/>
    </location>
</feature>
<feature type="compositionally biased region" description="Basic residues" evidence="1">
    <location>
        <begin position="20"/>
        <end position="32"/>
    </location>
</feature>
<organism evidence="3 4">
    <name type="scientific">Elsinoe ampelina</name>
    <dbReference type="NCBI Taxonomy" id="302913"/>
    <lineage>
        <taxon>Eukaryota</taxon>
        <taxon>Fungi</taxon>
        <taxon>Dikarya</taxon>
        <taxon>Ascomycota</taxon>
        <taxon>Pezizomycotina</taxon>
        <taxon>Dothideomycetes</taxon>
        <taxon>Dothideomycetidae</taxon>
        <taxon>Myriangiales</taxon>
        <taxon>Elsinoaceae</taxon>
        <taxon>Elsinoe</taxon>
    </lineage>
</organism>
<evidence type="ECO:0000259" key="2">
    <source>
        <dbReference type="PROSITE" id="PS50802"/>
    </source>
</evidence>
<dbReference type="InterPro" id="IPR003323">
    <property type="entry name" value="OTU_dom"/>
</dbReference>
<dbReference type="EMBL" id="ML992505">
    <property type="protein sequence ID" value="KAF2223988.1"/>
    <property type="molecule type" value="Genomic_DNA"/>
</dbReference>
<evidence type="ECO:0000256" key="1">
    <source>
        <dbReference type="SAM" id="MobiDB-lite"/>
    </source>
</evidence>
<evidence type="ECO:0000313" key="4">
    <source>
        <dbReference type="Proteomes" id="UP000799538"/>
    </source>
</evidence>
<dbReference type="PANTHER" id="PTHR12419">
    <property type="entry name" value="OTU DOMAIN CONTAINING PROTEIN"/>
    <property type="match status" value="1"/>
</dbReference>
<feature type="compositionally biased region" description="Low complexity" evidence="1">
    <location>
        <begin position="86"/>
        <end position="107"/>
    </location>
</feature>
<sequence length="306" mass="34249">MEELQARHRKEAKDLQNKITSKKKQASKKTRKGVNDECDRLEQELKQRHEAEIADLSGQPGEPQVDTLPANEELANETASLSINGDSASTISAAPTTATSITSDTTPEASQQTKRIPRARARLERRKAEQEALFNQASAEASNLPDLKAQERDRMVANFKSRGLVEKEIRADGHCLYSAFADQMEALEMPLLDTKPGDEAKLEEYKVVRKEAAAFMQSHPDDFAPFLEEGLDTYTMKIKDTAEWGGQMELIALARRYGVQINVLQGDGRVEEIKAEEGARSEKVLWLAYYKHGFGLGEHYNSLRKA</sequence>
<dbReference type="OrthoDB" id="415023at2759"/>
<dbReference type="InterPro" id="IPR049771">
    <property type="entry name" value="OTU2-like_OTU"/>
</dbReference>
<dbReference type="PANTHER" id="PTHR12419:SF10">
    <property type="entry name" value="DEUBIQUITINASE OTUD6B"/>
    <property type="match status" value="1"/>
</dbReference>
<dbReference type="SUPFAM" id="SSF54001">
    <property type="entry name" value="Cysteine proteinases"/>
    <property type="match status" value="1"/>
</dbReference>